<evidence type="ECO:0000313" key="2">
    <source>
        <dbReference type="EMBL" id="SET95006.1"/>
    </source>
</evidence>
<feature type="domain" description="Dienelactone hydrolase" evidence="1">
    <location>
        <begin position="9"/>
        <end position="204"/>
    </location>
</feature>
<accession>A0A1I0IDK0</accession>
<dbReference type="Gene3D" id="3.40.50.1820">
    <property type="entry name" value="alpha/beta hydrolase"/>
    <property type="match status" value="1"/>
</dbReference>
<dbReference type="InterPro" id="IPR029058">
    <property type="entry name" value="AB_hydrolase_fold"/>
</dbReference>
<keyword evidence="3" id="KW-1185">Reference proteome</keyword>
<dbReference type="InterPro" id="IPR051049">
    <property type="entry name" value="Dienelactone_hydrolase-like"/>
</dbReference>
<dbReference type="PANTHER" id="PTHR46623:SF6">
    <property type="entry name" value="ALPHA_BETA-HYDROLASES SUPERFAMILY PROTEIN"/>
    <property type="match status" value="1"/>
</dbReference>
<sequence length="207" mass="21648">MPTNDRVLTVGPAGVPGVLLLHPWWGMTPAVREWADQLVAAGRRVLVPDMFDGATPTTEAAAETLADAALADPATAELVAACADTLAAGGVPWAAMGFSLGAFLACPLAGRGDAAPDELVLFYGGRPPTGDVRTRRVELHVAPGDPWFTAEELDEVSSGFRGAGAEVVVHRYEGSRHWFAERGSPGFDAAAAGLAHDRVIARLRTAR</sequence>
<dbReference type="EMBL" id="FOIE01000011">
    <property type="protein sequence ID" value="SET95006.1"/>
    <property type="molecule type" value="Genomic_DNA"/>
</dbReference>
<dbReference type="PANTHER" id="PTHR46623">
    <property type="entry name" value="CARBOXYMETHYLENEBUTENOLIDASE-RELATED"/>
    <property type="match status" value="1"/>
</dbReference>
<protein>
    <submittedName>
        <fullName evidence="2">Carboxymethylenebutenolidase</fullName>
    </submittedName>
</protein>
<dbReference type="Proteomes" id="UP000198507">
    <property type="component" value="Unassembled WGS sequence"/>
</dbReference>
<gene>
    <name evidence="2" type="ORF">SAMN04488546_4385</name>
</gene>
<name>A0A1I0IDK0_9ACTN</name>
<dbReference type="RefSeq" id="WP_175486612.1">
    <property type="nucleotide sequence ID" value="NZ_FOIE01000011.1"/>
</dbReference>
<evidence type="ECO:0000259" key="1">
    <source>
        <dbReference type="Pfam" id="PF01738"/>
    </source>
</evidence>
<dbReference type="AlphaFoldDB" id="A0A1I0IDK0"/>
<dbReference type="InterPro" id="IPR002925">
    <property type="entry name" value="Dienelactn_hydro"/>
</dbReference>
<organism evidence="2 3">
    <name type="scientific">Geodermatophilus poikilotrophus</name>
    <dbReference type="NCBI Taxonomy" id="1333667"/>
    <lineage>
        <taxon>Bacteria</taxon>
        <taxon>Bacillati</taxon>
        <taxon>Actinomycetota</taxon>
        <taxon>Actinomycetes</taxon>
        <taxon>Geodermatophilales</taxon>
        <taxon>Geodermatophilaceae</taxon>
        <taxon>Geodermatophilus</taxon>
    </lineage>
</organism>
<dbReference type="Pfam" id="PF01738">
    <property type="entry name" value="DLH"/>
    <property type="match status" value="1"/>
</dbReference>
<dbReference type="SUPFAM" id="SSF53474">
    <property type="entry name" value="alpha/beta-Hydrolases"/>
    <property type="match status" value="1"/>
</dbReference>
<evidence type="ECO:0000313" key="3">
    <source>
        <dbReference type="Proteomes" id="UP000198507"/>
    </source>
</evidence>
<reference evidence="3" key="1">
    <citation type="submission" date="2016-10" db="EMBL/GenBank/DDBJ databases">
        <authorList>
            <person name="Varghese N."/>
            <person name="Submissions S."/>
        </authorList>
    </citation>
    <scope>NUCLEOTIDE SEQUENCE [LARGE SCALE GENOMIC DNA]</scope>
    <source>
        <strain evidence="3">DSM 44209</strain>
    </source>
</reference>
<proteinExistence type="predicted"/>
<dbReference type="GO" id="GO:0016787">
    <property type="term" value="F:hydrolase activity"/>
    <property type="evidence" value="ECO:0007669"/>
    <property type="project" value="InterPro"/>
</dbReference>